<feature type="domain" description="FMN-binding" evidence="3">
    <location>
        <begin position="121"/>
        <end position="195"/>
    </location>
</feature>
<dbReference type="EMBL" id="CYZA01000003">
    <property type="protein sequence ID" value="CUN61978.1"/>
    <property type="molecule type" value="Genomic_DNA"/>
</dbReference>
<feature type="compositionally biased region" description="Polar residues" evidence="1">
    <location>
        <begin position="67"/>
        <end position="79"/>
    </location>
</feature>
<dbReference type="AlphaFoldDB" id="A0A173YGS6"/>
<evidence type="ECO:0000313" key="5">
    <source>
        <dbReference type="Proteomes" id="UP000095447"/>
    </source>
</evidence>
<sequence>MNNQNFYLRLIALLLIIMAVFFYNGTVKDKEQAQDIADLTAKTESLEKQQDQILTALKETYEEQKTAAESNASSDVSSEADNKSEKDSAEDKENADQADSEETDDSDNVYKNGTFEGSGTGYGGTITVQVTLEDDTITAVSVVSAPGEDSAYLSQGENVINSIISEQSTDVDTISGATFSSTGILEAVNDALSKAENA</sequence>
<gene>
    <name evidence="4" type="ORF">ERS852395_00854</name>
</gene>
<evidence type="ECO:0000256" key="2">
    <source>
        <dbReference type="SAM" id="Phobius"/>
    </source>
</evidence>
<dbReference type="GO" id="GO:0016020">
    <property type="term" value="C:membrane"/>
    <property type="evidence" value="ECO:0007669"/>
    <property type="project" value="InterPro"/>
</dbReference>
<dbReference type="Gene3D" id="3.90.1010.20">
    <property type="match status" value="1"/>
</dbReference>
<dbReference type="SMART" id="SM00900">
    <property type="entry name" value="FMN_bind"/>
    <property type="match status" value="1"/>
</dbReference>
<keyword evidence="2" id="KW-0812">Transmembrane</keyword>
<evidence type="ECO:0000256" key="1">
    <source>
        <dbReference type="SAM" id="MobiDB-lite"/>
    </source>
</evidence>
<dbReference type="InterPro" id="IPR007329">
    <property type="entry name" value="FMN-bd"/>
</dbReference>
<keyword evidence="4" id="KW-0830">Ubiquinone</keyword>
<name>A0A173YGS6_9FIRM</name>
<dbReference type="Pfam" id="PF04205">
    <property type="entry name" value="FMN_bind"/>
    <property type="match status" value="1"/>
</dbReference>
<feature type="region of interest" description="Disordered" evidence="1">
    <location>
        <begin position="63"/>
        <end position="116"/>
    </location>
</feature>
<feature type="compositionally biased region" description="Acidic residues" evidence="1">
    <location>
        <begin position="96"/>
        <end position="107"/>
    </location>
</feature>
<protein>
    <submittedName>
        <fullName evidence="4">Predicted NADH:ubiquinone oxidoreductase, subunit RnfG</fullName>
    </submittedName>
</protein>
<evidence type="ECO:0000259" key="3">
    <source>
        <dbReference type="SMART" id="SM00900"/>
    </source>
</evidence>
<feature type="compositionally biased region" description="Basic and acidic residues" evidence="1">
    <location>
        <begin position="80"/>
        <end position="95"/>
    </location>
</feature>
<proteinExistence type="predicted"/>
<dbReference type="Proteomes" id="UP000095447">
    <property type="component" value="Unassembled WGS sequence"/>
</dbReference>
<accession>A0A173YGS6</accession>
<reference evidence="4 5" key="1">
    <citation type="submission" date="2015-09" db="EMBL/GenBank/DDBJ databases">
        <authorList>
            <consortium name="Pathogen Informatics"/>
        </authorList>
    </citation>
    <scope>NUCLEOTIDE SEQUENCE [LARGE SCALE GENOMIC DNA]</scope>
    <source>
        <strain evidence="4 5">2789STDY5608838</strain>
    </source>
</reference>
<dbReference type="GO" id="GO:0010181">
    <property type="term" value="F:FMN binding"/>
    <property type="evidence" value="ECO:0007669"/>
    <property type="project" value="InterPro"/>
</dbReference>
<keyword evidence="2" id="KW-1133">Transmembrane helix</keyword>
<dbReference type="RefSeq" id="WP_055052801.1">
    <property type="nucleotide sequence ID" value="NZ_CYZA01000003.1"/>
</dbReference>
<feature type="transmembrane region" description="Helical" evidence="2">
    <location>
        <begin position="6"/>
        <end position="23"/>
    </location>
</feature>
<evidence type="ECO:0000313" key="4">
    <source>
        <dbReference type="EMBL" id="CUN61978.1"/>
    </source>
</evidence>
<organism evidence="4 5">
    <name type="scientific">Blautia obeum</name>
    <dbReference type="NCBI Taxonomy" id="40520"/>
    <lineage>
        <taxon>Bacteria</taxon>
        <taxon>Bacillati</taxon>
        <taxon>Bacillota</taxon>
        <taxon>Clostridia</taxon>
        <taxon>Lachnospirales</taxon>
        <taxon>Lachnospiraceae</taxon>
        <taxon>Blautia</taxon>
    </lineage>
</organism>
<keyword evidence="2" id="KW-0472">Membrane</keyword>